<dbReference type="SMART" id="SM00283">
    <property type="entry name" value="MA"/>
    <property type="match status" value="1"/>
</dbReference>
<evidence type="ECO:0000256" key="3">
    <source>
        <dbReference type="PROSITE-ProRule" id="PRU00284"/>
    </source>
</evidence>
<keyword evidence="5" id="KW-0472">Membrane</keyword>
<dbReference type="SMART" id="SM00304">
    <property type="entry name" value="HAMP"/>
    <property type="match status" value="1"/>
</dbReference>
<dbReference type="GO" id="GO:0005886">
    <property type="term" value="C:plasma membrane"/>
    <property type="evidence" value="ECO:0007669"/>
    <property type="project" value="TreeGrafter"/>
</dbReference>
<dbReference type="GO" id="GO:0004888">
    <property type="term" value="F:transmembrane signaling receptor activity"/>
    <property type="evidence" value="ECO:0007669"/>
    <property type="project" value="InterPro"/>
</dbReference>
<dbReference type="Pfam" id="PF00015">
    <property type="entry name" value="MCPsignal"/>
    <property type="match status" value="1"/>
</dbReference>
<dbReference type="Gene3D" id="1.10.287.950">
    <property type="entry name" value="Methyl-accepting chemotaxis protein"/>
    <property type="match status" value="1"/>
</dbReference>
<organism evidence="8 9">
    <name type="scientific">Cereibacter changlensis</name>
    <dbReference type="NCBI Taxonomy" id="402884"/>
    <lineage>
        <taxon>Bacteria</taxon>
        <taxon>Pseudomonadati</taxon>
        <taxon>Pseudomonadota</taxon>
        <taxon>Alphaproteobacteria</taxon>
        <taxon>Rhodobacterales</taxon>
        <taxon>Paracoccaceae</taxon>
        <taxon>Cereibacter</taxon>
    </lineage>
</organism>
<name>A0A4U0Z0T5_9RHOB</name>
<dbReference type="InterPro" id="IPR024478">
    <property type="entry name" value="HlyB_4HB_MCP"/>
</dbReference>
<evidence type="ECO:0000256" key="4">
    <source>
        <dbReference type="SAM" id="MobiDB-lite"/>
    </source>
</evidence>
<dbReference type="SUPFAM" id="SSF58104">
    <property type="entry name" value="Methyl-accepting chemotaxis protein (MCP) signaling domain"/>
    <property type="match status" value="1"/>
</dbReference>
<dbReference type="PRINTS" id="PR00260">
    <property type="entry name" value="CHEMTRNSDUCR"/>
</dbReference>
<dbReference type="InterPro" id="IPR051310">
    <property type="entry name" value="MCP_chemotaxis"/>
</dbReference>
<keyword evidence="1" id="KW-0145">Chemotaxis</keyword>
<feature type="domain" description="Methyl-accepting transducer" evidence="6">
    <location>
        <begin position="266"/>
        <end position="481"/>
    </location>
</feature>
<dbReference type="InterPro" id="IPR004090">
    <property type="entry name" value="Chemotax_Me-accpt_rcpt"/>
</dbReference>
<dbReference type="PROSITE" id="PS50885">
    <property type="entry name" value="HAMP"/>
    <property type="match status" value="1"/>
</dbReference>
<evidence type="ECO:0000259" key="6">
    <source>
        <dbReference type="PROSITE" id="PS50111"/>
    </source>
</evidence>
<dbReference type="PROSITE" id="PS50111">
    <property type="entry name" value="CHEMOTAXIS_TRANSDUC_2"/>
    <property type="match status" value="1"/>
</dbReference>
<feature type="compositionally biased region" description="Low complexity" evidence="4">
    <location>
        <begin position="271"/>
        <end position="281"/>
    </location>
</feature>
<dbReference type="InterPro" id="IPR003660">
    <property type="entry name" value="HAMP_dom"/>
</dbReference>
<feature type="transmembrane region" description="Helical" evidence="5">
    <location>
        <begin position="188"/>
        <end position="209"/>
    </location>
</feature>
<dbReference type="GO" id="GO:0006935">
    <property type="term" value="P:chemotaxis"/>
    <property type="evidence" value="ECO:0007669"/>
    <property type="project" value="UniProtKB-KW"/>
</dbReference>
<feature type="region of interest" description="Disordered" evidence="4">
    <location>
        <begin position="271"/>
        <end position="300"/>
    </location>
</feature>
<comment type="caution">
    <text evidence="8">The sequence shown here is derived from an EMBL/GenBank/DDBJ whole genome shotgun (WGS) entry which is preliminary data.</text>
</comment>
<gene>
    <name evidence="8" type="ORF">FAZ78_04180</name>
</gene>
<keyword evidence="5" id="KW-1133">Transmembrane helix</keyword>
<dbReference type="InterPro" id="IPR004089">
    <property type="entry name" value="MCPsignal_dom"/>
</dbReference>
<proteinExistence type="inferred from homology"/>
<dbReference type="PANTHER" id="PTHR43531:SF11">
    <property type="entry name" value="METHYL-ACCEPTING CHEMOTAXIS PROTEIN 3"/>
    <property type="match status" value="1"/>
</dbReference>
<dbReference type="GO" id="GO:0007165">
    <property type="term" value="P:signal transduction"/>
    <property type="evidence" value="ECO:0007669"/>
    <property type="project" value="UniProtKB-KW"/>
</dbReference>
<dbReference type="PANTHER" id="PTHR43531">
    <property type="entry name" value="PROTEIN ICFG"/>
    <property type="match status" value="1"/>
</dbReference>
<dbReference type="RefSeq" id="WP_136791435.1">
    <property type="nucleotide sequence ID" value="NZ_SWAU01000022.1"/>
</dbReference>
<evidence type="ECO:0000313" key="8">
    <source>
        <dbReference type="EMBL" id="TKA97788.1"/>
    </source>
</evidence>
<sequence length="528" mass="55899">MRLTIKIKLMATFCAVFLLAGVAMFGAIRALEQSNGKIELLVQDKFEKILLEERLDSEQIRTQLIARNYLMTSDPARRTALLEQRKQSDEVARDSFNTLLKDASAEDKADLAEYDQLWQQTTETNQKAFDLAATGQSAQALEMLSEPGHVARVERRFALLDTVRKRGLEDLRVVETEAREDYADSVRLLLTVMAVAALIGIGSATWIILSISRGMQRALSLTRSVANGDLGATAEVRGSDEIAELLGASNAMVLKLREVVGKVRQAVDQVSTGSSSVASTSEQLSQGANEQASATEEASAAVEQMTANIQQSSENAAQTERIAMKSADSARVTGRAVDEAVTAMHAIAGKISIVQEIARQTDLLALNAAVEAARAGDHGRGFSVVAAEVRKLAERSQTAAAEIVALSSSTVQAATNAGTVLASLVPDIEETASLVSAISVSSRELATGAAQVNVAIQQLDSVTQQNTSAADELSTGAGALSGQADILQESISYFRLGRDPGAEAAAISAEEQSSGLFGWMRGPAMAAG</sequence>
<evidence type="ECO:0000256" key="2">
    <source>
        <dbReference type="ARBA" id="ARBA00029447"/>
    </source>
</evidence>
<feature type="compositionally biased region" description="Low complexity" evidence="4">
    <location>
        <begin position="288"/>
        <end position="300"/>
    </location>
</feature>
<keyword evidence="3" id="KW-0807">Transducer</keyword>
<dbReference type="Pfam" id="PF12729">
    <property type="entry name" value="4HB_MCP_1"/>
    <property type="match status" value="1"/>
</dbReference>
<evidence type="ECO:0000256" key="5">
    <source>
        <dbReference type="SAM" id="Phobius"/>
    </source>
</evidence>
<protein>
    <submittedName>
        <fullName evidence="8">HAMP domain-containing protein</fullName>
    </submittedName>
</protein>
<evidence type="ECO:0000256" key="1">
    <source>
        <dbReference type="ARBA" id="ARBA00022500"/>
    </source>
</evidence>
<dbReference type="AlphaFoldDB" id="A0A4U0Z0T5"/>
<evidence type="ECO:0000313" key="9">
    <source>
        <dbReference type="Proteomes" id="UP000306340"/>
    </source>
</evidence>
<evidence type="ECO:0000259" key="7">
    <source>
        <dbReference type="PROSITE" id="PS50885"/>
    </source>
</evidence>
<feature type="domain" description="HAMP" evidence="7">
    <location>
        <begin position="209"/>
        <end position="261"/>
    </location>
</feature>
<dbReference type="CDD" id="cd06225">
    <property type="entry name" value="HAMP"/>
    <property type="match status" value="1"/>
</dbReference>
<reference evidence="8 9" key="1">
    <citation type="submission" date="2019-04" db="EMBL/GenBank/DDBJ databases">
        <title>Crypto-aerobic microbial life in anoxic (sulfidic) marine sediments.</title>
        <authorList>
            <person name="Bhattacharya S."/>
            <person name="Roy C."/>
            <person name="Mondal N."/>
            <person name="Sarkar J."/>
            <person name="Mandal S."/>
            <person name="Rameez M.J."/>
            <person name="Ghosh W."/>
        </authorList>
    </citation>
    <scope>NUCLEOTIDE SEQUENCE [LARGE SCALE GENOMIC DNA]</scope>
    <source>
        <strain evidence="8 9">SBBC</strain>
    </source>
</reference>
<dbReference type="Proteomes" id="UP000306340">
    <property type="component" value="Unassembled WGS sequence"/>
</dbReference>
<keyword evidence="5" id="KW-0812">Transmembrane</keyword>
<dbReference type="EMBL" id="SWAU01000022">
    <property type="protein sequence ID" value="TKA97788.1"/>
    <property type="molecule type" value="Genomic_DNA"/>
</dbReference>
<accession>A0A4U0Z0T5</accession>
<comment type="similarity">
    <text evidence="2">Belongs to the methyl-accepting chemotaxis (MCP) protein family.</text>
</comment>